<dbReference type="Proteomes" id="UP000501452">
    <property type="component" value="Chromosome"/>
</dbReference>
<evidence type="ECO:0008006" key="4">
    <source>
        <dbReference type="Google" id="ProtNLM"/>
    </source>
</evidence>
<protein>
    <recommendedName>
        <fullName evidence="4">TM2 domain-containing protein</fullName>
    </recommendedName>
</protein>
<keyword evidence="1" id="KW-0472">Membrane</keyword>
<reference evidence="2 3" key="1">
    <citation type="submission" date="2019-10" db="EMBL/GenBank/DDBJ databases">
        <title>Rubrobacter sp nov SCSIO 52090 isolated from a deep-sea sediment in the South China Sea.</title>
        <authorList>
            <person name="Chen R.W."/>
        </authorList>
    </citation>
    <scope>NUCLEOTIDE SEQUENCE [LARGE SCALE GENOMIC DNA]</scope>
    <source>
        <strain evidence="2 3">SCSIO 52909</strain>
    </source>
</reference>
<evidence type="ECO:0000313" key="2">
    <source>
        <dbReference type="EMBL" id="QIN81705.1"/>
    </source>
</evidence>
<keyword evidence="3" id="KW-1185">Reference proteome</keyword>
<evidence type="ECO:0000256" key="1">
    <source>
        <dbReference type="SAM" id="Phobius"/>
    </source>
</evidence>
<keyword evidence="1" id="KW-0812">Transmembrane</keyword>
<dbReference type="AlphaFoldDB" id="A0A6G8Q5F2"/>
<dbReference type="RefSeq" id="WP_166173350.1">
    <property type="nucleotide sequence ID" value="NZ_CP045119.1"/>
</dbReference>
<feature type="transmembrane region" description="Helical" evidence="1">
    <location>
        <begin position="32"/>
        <end position="58"/>
    </location>
</feature>
<proteinExistence type="predicted"/>
<organism evidence="2 3">
    <name type="scientific">Rubrobacter tropicus</name>
    <dbReference type="NCBI Taxonomy" id="2653851"/>
    <lineage>
        <taxon>Bacteria</taxon>
        <taxon>Bacillati</taxon>
        <taxon>Actinomycetota</taxon>
        <taxon>Rubrobacteria</taxon>
        <taxon>Rubrobacterales</taxon>
        <taxon>Rubrobacteraceae</taxon>
        <taxon>Rubrobacter</taxon>
    </lineage>
</organism>
<gene>
    <name evidence="2" type="ORF">GBA63_02940</name>
</gene>
<dbReference type="EMBL" id="CP045119">
    <property type="protein sequence ID" value="QIN81705.1"/>
    <property type="molecule type" value="Genomic_DNA"/>
</dbReference>
<keyword evidence="1" id="KW-1133">Transmembrane helix</keyword>
<evidence type="ECO:0000313" key="3">
    <source>
        <dbReference type="Proteomes" id="UP000501452"/>
    </source>
</evidence>
<accession>A0A6G8Q5F2</accession>
<dbReference type="KEGG" id="rub:GBA63_02940"/>
<name>A0A6G8Q5F2_9ACTN</name>
<sequence>MRNPLIAAILSVIVAGLGQIYNGQIGKGAVFIILQLINGALTVVLIGWVLMPIVGLWATIDAYLVAKRNNERYGFR</sequence>